<dbReference type="Proteomes" id="UP000054498">
    <property type="component" value="Unassembled WGS sequence"/>
</dbReference>
<dbReference type="GeneID" id="25734686"/>
<evidence type="ECO:0000256" key="2">
    <source>
        <dbReference type="ARBA" id="ARBA00022692"/>
    </source>
</evidence>
<evidence type="ECO:0000259" key="6">
    <source>
        <dbReference type="Pfam" id="PF01284"/>
    </source>
</evidence>
<dbReference type="KEGG" id="mng:MNEG_1808"/>
<feature type="transmembrane region" description="Helical" evidence="5">
    <location>
        <begin position="31"/>
        <end position="54"/>
    </location>
</feature>
<feature type="transmembrane region" description="Helical" evidence="5">
    <location>
        <begin position="6"/>
        <end position="24"/>
    </location>
</feature>
<evidence type="ECO:0000256" key="4">
    <source>
        <dbReference type="ARBA" id="ARBA00023136"/>
    </source>
</evidence>
<evidence type="ECO:0000256" key="1">
    <source>
        <dbReference type="ARBA" id="ARBA00004141"/>
    </source>
</evidence>
<evidence type="ECO:0000313" key="8">
    <source>
        <dbReference type="Proteomes" id="UP000054498"/>
    </source>
</evidence>
<dbReference type="OrthoDB" id="528856at2759"/>
<evidence type="ECO:0000313" key="7">
    <source>
        <dbReference type="EMBL" id="KIZ06143.1"/>
    </source>
</evidence>
<dbReference type="AlphaFoldDB" id="A0A0D2K7A8"/>
<dbReference type="InterPro" id="IPR008253">
    <property type="entry name" value="Marvel"/>
</dbReference>
<reference evidence="7 8" key="1">
    <citation type="journal article" date="2013" name="BMC Genomics">
        <title>Reconstruction of the lipid metabolism for the microalga Monoraphidium neglectum from its genome sequence reveals characteristics suitable for biofuel production.</title>
        <authorList>
            <person name="Bogen C."/>
            <person name="Al-Dilaimi A."/>
            <person name="Albersmeier A."/>
            <person name="Wichmann J."/>
            <person name="Grundmann M."/>
            <person name="Rupp O."/>
            <person name="Lauersen K.J."/>
            <person name="Blifernez-Klassen O."/>
            <person name="Kalinowski J."/>
            <person name="Goesmann A."/>
            <person name="Mussgnug J.H."/>
            <person name="Kruse O."/>
        </authorList>
    </citation>
    <scope>NUCLEOTIDE SEQUENCE [LARGE SCALE GENOMIC DNA]</scope>
    <source>
        <strain evidence="7 8">SAG 48.87</strain>
    </source>
</reference>
<comment type="subcellular location">
    <subcellularLocation>
        <location evidence="1">Membrane</location>
        <topology evidence="1">Multi-pass membrane protein</topology>
    </subcellularLocation>
</comment>
<protein>
    <recommendedName>
        <fullName evidence="6">MARVEL domain-containing protein</fullName>
    </recommendedName>
</protein>
<name>A0A0D2K7A8_9CHLO</name>
<dbReference type="Pfam" id="PF01284">
    <property type="entry name" value="MARVEL"/>
    <property type="match status" value="1"/>
</dbReference>
<keyword evidence="4 5" id="KW-0472">Membrane</keyword>
<keyword evidence="8" id="KW-1185">Reference proteome</keyword>
<keyword evidence="2 5" id="KW-0812">Transmembrane</keyword>
<feature type="domain" description="MARVEL" evidence="6">
    <location>
        <begin position="1"/>
        <end position="93"/>
    </location>
</feature>
<feature type="transmembrane region" description="Helical" evidence="5">
    <location>
        <begin position="74"/>
        <end position="96"/>
    </location>
</feature>
<dbReference type="RefSeq" id="XP_013905162.1">
    <property type="nucleotide sequence ID" value="XM_014049708.1"/>
</dbReference>
<dbReference type="GO" id="GO:0016020">
    <property type="term" value="C:membrane"/>
    <property type="evidence" value="ECO:0007669"/>
    <property type="project" value="UniProtKB-SubCell"/>
</dbReference>
<evidence type="ECO:0000256" key="3">
    <source>
        <dbReference type="ARBA" id="ARBA00022989"/>
    </source>
</evidence>
<proteinExistence type="predicted"/>
<sequence>MVFTGVTAWLLAMFYAAVSCVERLQRLFKGAVEVAITSIWLVFWLAAAASYSAFGECKIKDATYRTFSNCDALLASSAFAWMSVILWIPSLVLAVIDLRRGDGVTGGRYGY</sequence>
<organism evidence="7 8">
    <name type="scientific">Monoraphidium neglectum</name>
    <dbReference type="NCBI Taxonomy" id="145388"/>
    <lineage>
        <taxon>Eukaryota</taxon>
        <taxon>Viridiplantae</taxon>
        <taxon>Chlorophyta</taxon>
        <taxon>core chlorophytes</taxon>
        <taxon>Chlorophyceae</taxon>
        <taxon>CS clade</taxon>
        <taxon>Sphaeropleales</taxon>
        <taxon>Selenastraceae</taxon>
        <taxon>Monoraphidium</taxon>
    </lineage>
</organism>
<gene>
    <name evidence="7" type="ORF">MNEG_1808</name>
</gene>
<accession>A0A0D2K7A8</accession>
<evidence type="ECO:0000256" key="5">
    <source>
        <dbReference type="SAM" id="Phobius"/>
    </source>
</evidence>
<dbReference type="EMBL" id="KK100409">
    <property type="protein sequence ID" value="KIZ06143.1"/>
    <property type="molecule type" value="Genomic_DNA"/>
</dbReference>
<keyword evidence="3 5" id="KW-1133">Transmembrane helix</keyword>